<name>A0A0F9HE30_9ZZZZ</name>
<proteinExistence type="predicted"/>
<dbReference type="Gene3D" id="3.40.630.30">
    <property type="match status" value="1"/>
</dbReference>
<comment type="caution">
    <text evidence="1">The sequence shown here is derived from an EMBL/GenBank/DDBJ whole genome shotgun (WGS) entry which is preliminary data.</text>
</comment>
<protein>
    <recommendedName>
        <fullName evidence="2">N-acetyltransferase domain-containing protein</fullName>
    </recommendedName>
</protein>
<organism evidence="1">
    <name type="scientific">marine sediment metagenome</name>
    <dbReference type="NCBI Taxonomy" id="412755"/>
    <lineage>
        <taxon>unclassified sequences</taxon>
        <taxon>metagenomes</taxon>
        <taxon>ecological metagenomes</taxon>
    </lineage>
</organism>
<evidence type="ECO:0000313" key="1">
    <source>
        <dbReference type="EMBL" id="KKL73347.1"/>
    </source>
</evidence>
<accession>A0A0F9HE30</accession>
<dbReference type="AlphaFoldDB" id="A0A0F9HE30"/>
<sequence>MTVRAANFSDIPDIVGIMEDSHRSSRDAELTTFDEIEAKQLLVRCIQRHQQNYMGSLVLVAERKGVVMGFVIGILDQVHPCLKELKVTDLLFMMLAGADPRDGRAMAQQLILWGQNNPKVIKALLGTTDDMTDWERVGKMYEGVGLEQC</sequence>
<dbReference type="SUPFAM" id="SSF55729">
    <property type="entry name" value="Acyl-CoA N-acyltransferases (Nat)"/>
    <property type="match status" value="1"/>
</dbReference>
<evidence type="ECO:0008006" key="2">
    <source>
        <dbReference type="Google" id="ProtNLM"/>
    </source>
</evidence>
<dbReference type="InterPro" id="IPR016181">
    <property type="entry name" value="Acyl_CoA_acyltransferase"/>
</dbReference>
<reference evidence="1" key="1">
    <citation type="journal article" date="2015" name="Nature">
        <title>Complex archaea that bridge the gap between prokaryotes and eukaryotes.</title>
        <authorList>
            <person name="Spang A."/>
            <person name="Saw J.H."/>
            <person name="Jorgensen S.L."/>
            <person name="Zaremba-Niedzwiedzka K."/>
            <person name="Martijn J."/>
            <person name="Lind A.E."/>
            <person name="van Eijk R."/>
            <person name="Schleper C."/>
            <person name="Guy L."/>
            <person name="Ettema T.J."/>
        </authorList>
    </citation>
    <scope>NUCLEOTIDE SEQUENCE</scope>
</reference>
<dbReference type="EMBL" id="LAZR01024987">
    <property type="protein sequence ID" value="KKL73347.1"/>
    <property type="molecule type" value="Genomic_DNA"/>
</dbReference>
<feature type="non-terminal residue" evidence="1">
    <location>
        <position position="149"/>
    </location>
</feature>
<gene>
    <name evidence="1" type="ORF">LCGC14_2075840</name>
</gene>